<protein>
    <submittedName>
        <fullName evidence="1">Uncharacterized protein</fullName>
    </submittedName>
</protein>
<reference evidence="1 2" key="1">
    <citation type="journal article" date="2014" name="Int. J. Syst. Evol. Microbiol.">
        <title>Methanobacterium paludis sp. nov. and a novel strain of Methanobacterium lacus isolated from northern peatlands.</title>
        <authorList>
            <person name="Cadillo-Quiroz H."/>
            <person name="Brauer S.L."/>
            <person name="Goodson N."/>
            <person name="Yavitt J.B."/>
            <person name="Zinder S.H."/>
        </authorList>
    </citation>
    <scope>NUCLEOTIDE SEQUENCE [LARGE SCALE GENOMIC DNA]</scope>
    <source>
        <strain evidence="2">DSM 25820 / JCM 18151 / SWAN1</strain>
    </source>
</reference>
<sequence length="111" mass="13317">MLKYEGTKKEPYGKEMPAATTFQIEFDDDNPLTEREFLKLKGFMNNYRSSSRPETPITWNLKYNHDSSVKIQLKLHYLDIEWPNDKCAQEKIMMTLTEEFEEAYKKEFFES</sequence>
<dbReference type="RefSeq" id="WP_013825724.1">
    <property type="nucleotide sequence ID" value="NC_015574.1"/>
</dbReference>
<evidence type="ECO:0000313" key="1">
    <source>
        <dbReference type="EMBL" id="AEG18223.1"/>
    </source>
</evidence>
<organism evidence="1 2">
    <name type="scientific">Methanobacterium paludis (strain DSM 25820 / JCM 18151 / SWAN1)</name>
    <dbReference type="NCBI Taxonomy" id="868131"/>
    <lineage>
        <taxon>Archaea</taxon>
        <taxon>Methanobacteriati</taxon>
        <taxon>Methanobacteriota</taxon>
        <taxon>Methanomada group</taxon>
        <taxon>Methanobacteria</taxon>
        <taxon>Methanobacteriales</taxon>
        <taxon>Methanobacteriaceae</taxon>
        <taxon>Methanobacterium</taxon>
    </lineage>
</organism>
<dbReference type="KEGG" id="mew:MSWAN_1206"/>
<dbReference type="Proteomes" id="UP000009231">
    <property type="component" value="Chromosome"/>
</dbReference>
<name>F6D5P1_METPW</name>
<dbReference type="EMBL" id="CP002772">
    <property type="protein sequence ID" value="AEG18223.1"/>
    <property type="molecule type" value="Genomic_DNA"/>
</dbReference>
<accession>F6D5P1</accession>
<keyword evidence="2" id="KW-1185">Reference proteome</keyword>
<dbReference type="AlphaFoldDB" id="F6D5P1"/>
<dbReference type="HOGENOM" id="CLU_2177902_0_0_2"/>
<proteinExistence type="predicted"/>
<gene>
    <name evidence="1" type="ordered locus">MSWAN_1206</name>
</gene>
<evidence type="ECO:0000313" key="2">
    <source>
        <dbReference type="Proteomes" id="UP000009231"/>
    </source>
</evidence>
<dbReference type="GeneID" id="10668711"/>